<feature type="non-terminal residue" evidence="2">
    <location>
        <position position="1"/>
    </location>
</feature>
<accession>E2BBH1</accession>
<proteinExistence type="predicted"/>
<dbReference type="EMBL" id="GL451084">
    <property type="protein sequence ID" value="EFN80126.1"/>
    <property type="molecule type" value="Genomic_DNA"/>
</dbReference>
<dbReference type="AlphaFoldDB" id="E2BBH1"/>
<dbReference type="Proteomes" id="UP000008237">
    <property type="component" value="Unassembled WGS sequence"/>
</dbReference>
<gene>
    <name evidence="1" type="ORF">EAI_01435</name>
    <name evidence="2" type="ORF">EAI_14406</name>
</gene>
<sequence>LMSSLPKARVSSCRSFLRSRVD</sequence>
<name>E2BBH1_HARSA</name>
<reference evidence="2 3" key="1">
    <citation type="journal article" date="2010" name="Science">
        <title>Genomic comparison of the ants Camponotus floridanus and Harpegnathos saltator.</title>
        <authorList>
            <person name="Bonasio R."/>
            <person name="Zhang G."/>
            <person name="Ye C."/>
            <person name="Mutti N.S."/>
            <person name="Fang X."/>
            <person name="Qin N."/>
            <person name="Donahue G."/>
            <person name="Yang P."/>
            <person name="Li Q."/>
            <person name="Li C."/>
            <person name="Zhang P."/>
            <person name="Huang Z."/>
            <person name="Berger S.L."/>
            <person name="Reinberg D."/>
            <person name="Wang J."/>
            <person name="Liebig J."/>
        </authorList>
    </citation>
    <scope>NUCLEOTIDE SEQUENCE [LARGE SCALE GENOMIC DNA]</scope>
    <source>
        <strain evidence="2 3">R22 G/1</strain>
    </source>
</reference>
<organism evidence="3">
    <name type="scientific">Harpegnathos saltator</name>
    <name type="common">Jerdon's jumping ant</name>
    <dbReference type="NCBI Taxonomy" id="610380"/>
    <lineage>
        <taxon>Eukaryota</taxon>
        <taxon>Metazoa</taxon>
        <taxon>Ecdysozoa</taxon>
        <taxon>Arthropoda</taxon>
        <taxon>Hexapoda</taxon>
        <taxon>Insecta</taxon>
        <taxon>Pterygota</taxon>
        <taxon>Neoptera</taxon>
        <taxon>Endopterygota</taxon>
        <taxon>Hymenoptera</taxon>
        <taxon>Apocrita</taxon>
        <taxon>Aculeata</taxon>
        <taxon>Formicoidea</taxon>
        <taxon>Formicidae</taxon>
        <taxon>Ponerinae</taxon>
        <taxon>Ponerini</taxon>
        <taxon>Harpegnathos</taxon>
    </lineage>
</organism>
<evidence type="ECO:0000313" key="3">
    <source>
        <dbReference type="Proteomes" id="UP000008237"/>
    </source>
</evidence>
<protein>
    <submittedName>
        <fullName evidence="2">Uncharacterized protein</fullName>
    </submittedName>
</protein>
<keyword evidence="3" id="KW-1185">Reference proteome</keyword>
<evidence type="ECO:0000313" key="2">
    <source>
        <dbReference type="EMBL" id="EFN86959.1"/>
    </source>
</evidence>
<feature type="non-terminal residue" evidence="2">
    <location>
        <position position="22"/>
    </location>
</feature>
<evidence type="ECO:0000313" key="1">
    <source>
        <dbReference type="EMBL" id="EFN80126.1"/>
    </source>
</evidence>
<dbReference type="EMBL" id="GL447064">
    <property type="protein sequence ID" value="EFN86959.1"/>
    <property type="molecule type" value="Genomic_DNA"/>
</dbReference>